<reference evidence="1" key="1">
    <citation type="submission" date="2021-03" db="EMBL/GenBank/DDBJ databases">
        <title>Evolutionary innovations through gain and loss of genes in the ectomycorrhizal Boletales.</title>
        <authorList>
            <person name="Wu G."/>
            <person name="Miyauchi S."/>
            <person name="Morin E."/>
            <person name="Yang Z.-L."/>
            <person name="Xu J."/>
            <person name="Martin F.M."/>
        </authorList>
    </citation>
    <scope>NUCLEOTIDE SEQUENCE</scope>
    <source>
        <strain evidence="1">BR01</strain>
    </source>
</reference>
<dbReference type="Proteomes" id="UP000683000">
    <property type="component" value="Unassembled WGS sequence"/>
</dbReference>
<accession>A0A8I3A4G0</accession>
<evidence type="ECO:0000313" key="2">
    <source>
        <dbReference type="Proteomes" id="UP000683000"/>
    </source>
</evidence>
<protein>
    <submittedName>
        <fullName evidence="1">Uncharacterized protein</fullName>
    </submittedName>
</protein>
<organism evidence="1 2">
    <name type="scientific">Boletus reticuloceps</name>
    <dbReference type="NCBI Taxonomy" id="495285"/>
    <lineage>
        <taxon>Eukaryota</taxon>
        <taxon>Fungi</taxon>
        <taxon>Dikarya</taxon>
        <taxon>Basidiomycota</taxon>
        <taxon>Agaricomycotina</taxon>
        <taxon>Agaricomycetes</taxon>
        <taxon>Agaricomycetidae</taxon>
        <taxon>Boletales</taxon>
        <taxon>Boletineae</taxon>
        <taxon>Boletaceae</taxon>
        <taxon>Boletoideae</taxon>
        <taxon>Boletus</taxon>
    </lineage>
</organism>
<name>A0A8I3A4G0_9AGAM</name>
<comment type="caution">
    <text evidence="1">The sequence shown here is derived from an EMBL/GenBank/DDBJ whole genome shotgun (WGS) entry which is preliminary data.</text>
</comment>
<keyword evidence="2" id="KW-1185">Reference proteome</keyword>
<dbReference type="AlphaFoldDB" id="A0A8I3A4G0"/>
<evidence type="ECO:0000313" key="1">
    <source>
        <dbReference type="EMBL" id="KAG6370401.1"/>
    </source>
</evidence>
<sequence length="110" mass="11908">MGSGWITGKPRMLADDEFDMSAVQLGLPGCGDDILAQAPSGTFNIGYTPGPYDPRVIEVSQYSSDPQNQDVGSISKTCSWRTTDIRPPTNACWASIGFFLDTFAHIMDSI</sequence>
<gene>
    <name evidence="1" type="ORF">JVT61DRAFT_12122</name>
</gene>
<dbReference type="OrthoDB" id="6247875at2759"/>
<proteinExistence type="predicted"/>
<dbReference type="EMBL" id="JAGFBS010000052">
    <property type="protein sequence ID" value="KAG6370401.1"/>
    <property type="molecule type" value="Genomic_DNA"/>
</dbReference>